<organism evidence="11 12">
    <name type="scientific">Clavelina lepadiformis</name>
    <name type="common">Light-bulb sea squirt</name>
    <name type="synonym">Ascidia lepadiformis</name>
    <dbReference type="NCBI Taxonomy" id="159417"/>
    <lineage>
        <taxon>Eukaryota</taxon>
        <taxon>Metazoa</taxon>
        <taxon>Chordata</taxon>
        <taxon>Tunicata</taxon>
        <taxon>Ascidiacea</taxon>
        <taxon>Aplousobranchia</taxon>
        <taxon>Clavelinidae</taxon>
        <taxon>Clavelina</taxon>
    </lineage>
</organism>
<name>A0ABP0GH62_CLALP</name>
<keyword evidence="9" id="KW-0472">Membrane</keyword>
<dbReference type="PANTHER" id="PTHR11214">
    <property type="entry name" value="BETA-1,3-N-ACETYLGLUCOSAMINYLTRANSFERASE"/>
    <property type="match status" value="1"/>
</dbReference>
<keyword evidence="6" id="KW-0735">Signal-anchor</keyword>
<keyword evidence="3 10" id="KW-0328">Glycosyltransferase</keyword>
<evidence type="ECO:0000256" key="1">
    <source>
        <dbReference type="ARBA" id="ARBA00004323"/>
    </source>
</evidence>
<evidence type="ECO:0000313" key="12">
    <source>
        <dbReference type="Proteomes" id="UP001642483"/>
    </source>
</evidence>
<keyword evidence="7" id="KW-1133">Transmembrane helix</keyword>
<protein>
    <recommendedName>
        <fullName evidence="10">Hexosyltransferase</fullName>
        <ecNumber evidence="10">2.4.1.-</ecNumber>
    </recommendedName>
</protein>
<evidence type="ECO:0000256" key="10">
    <source>
        <dbReference type="RuleBase" id="RU363063"/>
    </source>
</evidence>
<keyword evidence="4" id="KW-0808">Transferase</keyword>
<evidence type="ECO:0000256" key="5">
    <source>
        <dbReference type="ARBA" id="ARBA00022692"/>
    </source>
</evidence>
<dbReference type="Proteomes" id="UP001642483">
    <property type="component" value="Unassembled WGS sequence"/>
</dbReference>
<evidence type="ECO:0000256" key="6">
    <source>
        <dbReference type="ARBA" id="ARBA00022968"/>
    </source>
</evidence>
<comment type="caution">
    <text evidence="11">The sequence shown here is derived from an EMBL/GenBank/DDBJ whole genome shotgun (WGS) entry which is preliminary data.</text>
</comment>
<comment type="subcellular location">
    <subcellularLocation>
        <location evidence="1 10">Golgi apparatus membrane</location>
        <topology evidence="1 10">Single-pass type II membrane protein</topology>
    </subcellularLocation>
</comment>
<evidence type="ECO:0000256" key="3">
    <source>
        <dbReference type="ARBA" id="ARBA00022676"/>
    </source>
</evidence>
<evidence type="ECO:0000256" key="4">
    <source>
        <dbReference type="ARBA" id="ARBA00022679"/>
    </source>
</evidence>
<evidence type="ECO:0000256" key="2">
    <source>
        <dbReference type="ARBA" id="ARBA00008661"/>
    </source>
</evidence>
<dbReference type="InterPro" id="IPR002659">
    <property type="entry name" value="Glyco_trans_31"/>
</dbReference>
<keyword evidence="12" id="KW-1185">Reference proteome</keyword>
<dbReference type="Pfam" id="PF01762">
    <property type="entry name" value="Galactosyl_T"/>
    <property type="match status" value="1"/>
</dbReference>
<sequence>MRISIKWNFFVISFAFVASLLFINAIVSKQRESGCGKMMSKDTKNTWEEKILGTNFITNKIRVRDILTILPNPDPIVNNIKPNRGILMLNASVAKRYMTRRKDFAVLRDQQKVDPPTSKAIKLIENLDEAWNLPDFFFAPDREKFGSGDNDGCYRPPKRREKWGMIIVVKSDVVNVDVRNAIRESWGSVSKIDEVSLEVVFLLAKAHSEQVQSKISTESDQYGDILQINLKESTGIYPDRSIAGMQWAVKHFPPNYLFTTVDESIAVNLGTVVEYLSYHVRQMPEVNGRGCMTSNIFPFLCGLSFRQHDIVSRDPKYPWSLSPELYPPEFLPPHCQGAFYSTSVSTCQLIVDAAMTSVRIPNDAVWITGILRQKLGLGPNTITGENVMVEDGDVPMLSALSGEVPKQIRFHWKMHRPGLKLRKVLIRFR</sequence>
<dbReference type="PANTHER" id="PTHR11214:SF283">
    <property type="entry name" value="N-ACETYLLACTOSAMINIDE BETA-1,3-N-ACETYLGLUCOSAMINYLTRANSFERASE 4-LIKE"/>
    <property type="match status" value="1"/>
</dbReference>
<gene>
    <name evidence="11" type="ORF">CVLEPA_LOCUS22860</name>
</gene>
<proteinExistence type="inferred from homology"/>
<evidence type="ECO:0000256" key="9">
    <source>
        <dbReference type="ARBA" id="ARBA00023136"/>
    </source>
</evidence>
<evidence type="ECO:0000313" key="11">
    <source>
        <dbReference type="EMBL" id="CAK8690226.1"/>
    </source>
</evidence>
<evidence type="ECO:0000256" key="7">
    <source>
        <dbReference type="ARBA" id="ARBA00022989"/>
    </source>
</evidence>
<evidence type="ECO:0000256" key="8">
    <source>
        <dbReference type="ARBA" id="ARBA00023034"/>
    </source>
</evidence>
<keyword evidence="8 10" id="KW-0333">Golgi apparatus</keyword>
<dbReference type="EMBL" id="CAWYQH010000114">
    <property type="protein sequence ID" value="CAK8690226.1"/>
    <property type="molecule type" value="Genomic_DNA"/>
</dbReference>
<comment type="similarity">
    <text evidence="2 10">Belongs to the glycosyltransferase 31 family.</text>
</comment>
<dbReference type="EC" id="2.4.1.-" evidence="10"/>
<reference evidence="11 12" key="1">
    <citation type="submission" date="2024-02" db="EMBL/GenBank/DDBJ databases">
        <authorList>
            <person name="Daric V."/>
            <person name="Darras S."/>
        </authorList>
    </citation>
    <scope>NUCLEOTIDE SEQUENCE [LARGE SCALE GENOMIC DNA]</scope>
</reference>
<accession>A0ABP0GH62</accession>
<keyword evidence="5" id="KW-0812">Transmembrane</keyword>